<accession>A0A9P6E086</accession>
<feature type="region of interest" description="Disordered" evidence="1">
    <location>
        <begin position="777"/>
        <end position="908"/>
    </location>
</feature>
<gene>
    <name evidence="2" type="ORF">BS47DRAFT_1390575</name>
</gene>
<keyword evidence="3" id="KW-1185">Reference proteome</keyword>
<dbReference type="AlphaFoldDB" id="A0A9P6E086"/>
<protein>
    <submittedName>
        <fullName evidence="2">Uncharacterized protein</fullName>
    </submittedName>
</protein>
<name>A0A9P6E086_9AGAM</name>
<proteinExistence type="predicted"/>
<reference evidence="2" key="1">
    <citation type="journal article" date="2020" name="Nat. Commun.">
        <title>Large-scale genome sequencing of mycorrhizal fungi provides insights into the early evolution of symbiotic traits.</title>
        <authorList>
            <person name="Miyauchi S."/>
            <person name="Kiss E."/>
            <person name="Kuo A."/>
            <person name="Drula E."/>
            <person name="Kohler A."/>
            <person name="Sanchez-Garcia M."/>
            <person name="Morin E."/>
            <person name="Andreopoulos B."/>
            <person name="Barry K.W."/>
            <person name="Bonito G."/>
            <person name="Buee M."/>
            <person name="Carver A."/>
            <person name="Chen C."/>
            <person name="Cichocki N."/>
            <person name="Clum A."/>
            <person name="Culley D."/>
            <person name="Crous P.W."/>
            <person name="Fauchery L."/>
            <person name="Girlanda M."/>
            <person name="Hayes R.D."/>
            <person name="Keri Z."/>
            <person name="LaButti K."/>
            <person name="Lipzen A."/>
            <person name="Lombard V."/>
            <person name="Magnuson J."/>
            <person name="Maillard F."/>
            <person name="Murat C."/>
            <person name="Nolan M."/>
            <person name="Ohm R.A."/>
            <person name="Pangilinan J."/>
            <person name="Pereira M.F."/>
            <person name="Perotto S."/>
            <person name="Peter M."/>
            <person name="Pfister S."/>
            <person name="Riley R."/>
            <person name="Sitrit Y."/>
            <person name="Stielow J.B."/>
            <person name="Szollosi G."/>
            <person name="Zifcakova L."/>
            <person name="Stursova M."/>
            <person name="Spatafora J.W."/>
            <person name="Tedersoo L."/>
            <person name="Vaario L.M."/>
            <person name="Yamada A."/>
            <person name="Yan M."/>
            <person name="Wang P."/>
            <person name="Xu J."/>
            <person name="Bruns T."/>
            <person name="Baldrian P."/>
            <person name="Vilgalys R."/>
            <person name="Dunand C."/>
            <person name="Henrissat B."/>
            <person name="Grigoriev I.V."/>
            <person name="Hibbett D."/>
            <person name="Nagy L.G."/>
            <person name="Martin F.M."/>
        </authorList>
    </citation>
    <scope>NUCLEOTIDE SEQUENCE</scope>
    <source>
        <strain evidence="2">UP504</strain>
    </source>
</reference>
<feature type="region of interest" description="Disordered" evidence="1">
    <location>
        <begin position="33"/>
        <end position="52"/>
    </location>
</feature>
<feature type="compositionally biased region" description="Basic residues" evidence="1">
    <location>
        <begin position="898"/>
        <end position="908"/>
    </location>
</feature>
<comment type="caution">
    <text evidence="2">The sequence shown here is derived from an EMBL/GenBank/DDBJ whole genome shotgun (WGS) entry which is preliminary data.</text>
</comment>
<evidence type="ECO:0000256" key="1">
    <source>
        <dbReference type="SAM" id="MobiDB-lite"/>
    </source>
</evidence>
<feature type="compositionally biased region" description="Polar residues" evidence="1">
    <location>
        <begin position="849"/>
        <end position="864"/>
    </location>
</feature>
<dbReference type="EMBL" id="MU128937">
    <property type="protein sequence ID" value="KAF9516745.1"/>
    <property type="molecule type" value="Genomic_DNA"/>
</dbReference>
<evidence type="ECO:0000313" key="2">
    <source>
        <dbReference type="EMBL" id="KAF9516745.1"/>
    </source>
</evidence>
<feature type="compositionally biased region" description="Basic and acidic residues" evidence="1">
    <location>
        <begin position="167"/>
        <end position="176"/>
    </location>
</feature>
<sequence length="908" mass="100449">MARGKRLVVEVPSISKPVENEIVNRQPSRRLRGVALPPFSDDPEQRRPRRAKALTAVSQAVPLDHSAHAPPDDLHNAAAEVVSLGSRRRAKASSLHDAALEAVSLDSSAQAISLDHSAHAPPDDLHNAAAEVVSLGSRHRAKASSLHDAALEAVSLGSSAQAVSLDDSAHPPHDPSDAATKALSLGNSAPVHHKDVDADGPYEPVESEAARLKIVKHRELYIAYLDSIITLAPPGTEECPILITPHFSINEGMSSHEVDEHIHSVCLSLFGGGADVWAMHGPFRTEFFWIVESFIRNRAQESDTLVMVWVGLFIQRILDAMEVQEAWDMIPPHDHISLDFVPDVVGGDDLWVSKRRPVSHTDLPLRVPVTTFLTPTASELQAQGTGVIPGADVLAYASGVPKPKPHKRGCLTANDAEAVAKAKEDILGIVEALDSQLQLGGPDRVWRAMGLTRRRERATQLWNAFQARHASEGLGDLSPQVYKEKAHADYDAWKLGLDALDPVARTSEESELLTWHERNILETEVASVQLPGGRVKKMEKIKSEMGEQASFNLLNFGIFTVSFVVNVGLGDVAATEANGVVHPSKLSHTLFSEKHPHIQEYLNTLAGGLSADIEEMRYREATETVKKTWWTPVQKDQRENVSKYLMQMWNTACADKYEHWTKPSYAHVQHKLYKRQWCIVDYPDNTRPLSREVTNRTLHSRELRALLHGFDSLNPPRIIPWDSTRTVKDGVNVPLKDLGDLPLVQTHSGSTVLWVHECSAWATPFGKLASEKTLLRRQRRMTRRDSQLNLSKGHSKKRKRDGDTPEPPPRKNMVGATTPPDPHRYLPARAARPSLLVEQPHDSPGTDVDTPTSDFVVSETSTLAQVKKRTRHDSISGDDTPDSQRPASKKYKDASLSHPKRVRKTKKA</sequence>
<dbReference type="Proteomes" id="UP000886523">
    <property type="component" value="Unassembled WGS sequence"/>
</dbReference>
<evidence type="ECO:0000313" key="3">
    <source>
        <dbReference type="Proteomes" id="UP000886523"/>
    </source>
</evidence>
<organism evidence="2 3">
    <name type="scientific">Hydnum rufescens UP504</name>
    <dbReference type="NCBI Taxonomy" id="1448309"/>
    <lineage>
        <taxon>Eukaryota</taxon>
        <taxon>Fungi</taxon>
        <taxon>Dikarya</taxon>
        <taxon>Basidiomycota</taxon>
        <taxon>Agaricomycotina</taxon>
        <taxon>Agaricomycetes</taxon>
        <taxon>Cantharellales</taxon>
        <taxon>Hydnaceae</taxon>
        <taxon>Hydnum</taxon>
    </lineage>
</organism>
<feature type="region of interest" description="Disordered" evidence="1">
    <location>
        <begin position="162"/>
        <end position="181"/>
    </location>
</feature>